<evidence type="ECO:0000256" key="1">
    <source>
        <dbReference type="ARBA" id="ARBA00010876"/>
    </source>
</evidence>
<dbReference type="GO" id="GO:0000455">
    <property type="term" value="P:enzyme-directed rRNA pseudouridine synthesis"/>
    <property type="evidence" value="ECO:0007669"/>
    <property type="project" value="TreeGrafter"/>
</dbReference>
<comment type="similarity">
    <text evidence="1">Belongs to the pseudouridine synthase RluA family.</text>
</comment>
<protein>
    <submittedName>
        <fullName evidence="3">Ribosomal large subunit pseudouridine synthase D</fullName>
        <ecNumber evidence="3">5.4.99.23</ecNumber>
    </submittedName>
</protein>
<dbReference type="GO" id="GO:0160140">
    <property type="term" value="F:23S rRNA pseudouridine(1911/1915/1917) synthase activity"/>
    <property type="evidence" value="ECO:0007669"/>
    <property type="project" value="UniProtKB-EC"/>
</dbReference>
<dbReference type="OrthoDB" id="9784108at2"/>
<dbReference type="Pfam" id="PF00849">
    <property type="entry name" value="PseudoU_synth_2"/>
    <property type="match status" value="1"/>
</dbReference>
<keyword evidence="3" id="KW-0413">Isomerase</keyword>
<dbReference type="RefSeq" id="WP_146515921.1">
    <property type="nucleotide sequence ID" value="NZ_SJPI01000002.1"/>
</dbReference>
<dbReference type="EC" id="5.4.99.23" evidence="3"/>
<evidence type="ECO:0000259" key="2">
    <source>
        <dbReference type="Pfam" id="PF00849"/>
    </source>
</evidence>
<keyword evidence="4" id="KW-1185">Reference proteome</keyword>
<reference evidence="3 4" key="1">
    <citation type="submission" date="2019-02" db="EMBL/GenBank/DDBJ databases">
        <title>Deep-cultivation of Planctomycetes and their phenomic and genomic characterization uncovers novel biology.</title>
        <authorList>
            <person name="Wiegand S."/>
            <person name="Jogler M."/>
            <person name="Boedeker C."/>
            <person name="Pinto D."/>
            <person name="Vollmers J."/>
            <person name="Rivas-Marin E."/>
            <person name="Kohn T."/>
            <person name="Peeters S.H."/>
            <person name="Heuer A."/>
            <person name="Rast P."/>
            <person name="Oberbeckmann S."/>
            <person name="Bunk B."/>
            <person name="Jeske O."/>
            <person name="Meyerdierks A."/>
            <person name="Storesund J.E."/>
            <person name="Kallscheuer N."/>
            <person name="Luecker S."/>
            <person name="Lage O.M."/>
            <person name="Pohl T."/>
            <person name="Merkel B.J."/>
            <person name="Hornburger P."/>
            <person name="Mueller R.-W."/>
            <person name="Bruemmer F."/>
            <person name="Labrenz M."/>
            <person name="Spormann A.M."/>
            <person name="Op Den Camp H."/>
            <person name="Overmann J."/>
            <person name="Amann R."/>
            <person name="Jetten M.S.M."/>
            <person name="Mascher T."/>
            <person name="Medema M.H."/>
            <person name="Devos D.P."/>
            <person name="Kaster A.-K."/>
            <person name="Ovreas L."/>
            <person name="Rohde M."/>
            <person name="Galperin M.Y."/>
            <person name="Jogler C."/>
        </authorList>
    </citation>
    <scope>NUCLEOTIDE SEQUENCE [LARGE SCALE GENOMIC DNA]</scope>
    <source>
        <strain evidence="3 4">Pla22</strain>
    </source>
</reference>
<sequence length="251" mass="27565">MTNPNLDVIFEDNHLLVVNKPTGIATMGADDGPTLHSIAVEYVRKKYNKPGRVFLGIVSRLDTVTSGVLVLPRTSKSASRLTPQFQPTAKGSGKSAVKVYLAVVSGYLDQPSGTFTDFVAKDDRAKRMRIVGPGHPEASEAKLAYQVIAEHENGSIVAVRLLTGRKHQIRVQFADRGYPILGDQKYGSAVAFPSGIALHSWKLQIEHPTLKIPMEFGSKVPSSWNMFADFVKDPEVWDTVKRSFSIESVTK</sequence>
<dbReference type="AlphaFoldDB" id="A0A5C5WKT1"/>
<name>A0A5C5WKT1_9BACT</name>
<accession>A0A5C5WKT1</accession>
<dbReference type="EMBL" id="SJPI01000002">
    <property type="protein sequence ID" value="TWT50745.1"/>
    <property type="molecule type" value="Genomic_DNA"/>
</dbReference>
<dbReference type="InterPro" id="IPR006145">
    <property type="entry name" value="PsdUridine_synth_RsuA/RluA"/>
</dbReference>
<evidence type="ECO:0000313" key="3">
    <source>
        <dbReference type="EMBL" id="TWT50745.1"/>
    </source>
</evidence>
<dbReference type="Gene3D" id="3.30.2350.10">
    <property type="entry name" value="Pseudouridine synthase"/>
    <property type="match status" value="1"/>
</dbReference>
<dbReference type="CDD" id="cd02869">
    <property type="entry name" value="PseudoU_synth_RluA_like"/>
    <property type="match status" value="1"/>
</dbReference>
<comment type="caution">
    <text evidence="3">The sequence shown here is derived from an EMBL/GenBank/DDBJ whole genome shotgun (WGS) entry which is preliminary data.</text>
</comment>
<evidence type="ECO:0000313" key="4">
    <source>
        <dbReference type="Proteomes" id="UP000316598"/>
    </source>
</evidence>
<dbReference type="InterPro" id="IPR050188">
    <property type="entry name" value="RluA_PseudoU_synthase"/>
</dbReference>
<feature type="domain" description="Pseudouridine synthase RsuA/RluA-like" evidence="2">
    <location>
        <begin position="14"/>
        <end position="174"/>
    </location>
</feature>
<dbReference type="SUPFAM" id="SSF55120">
    <property type="entry name" value="Pseudouridine synthase"/>
    <property type="match status" value="1"/>
</dbReference>
<gene>
    <name evidence="3" type="primary">rluD_4</name>
    <name evidence="3" type="ORF">Pla22_34880</name>
</gene>
<dbReference type="Proteomes" id="UP000316598">
    <property type="component" value="Unassembled WGS sequence"/>
</dbReference>
<dbReference type="PANTHER" id="PTHR21600">
    <property type="entry name" value="MITOCHONDRIAL RNA PSEUDOURIDINE SYNTHASE"/>
    <property type="match status" value="1"/>
</dbReference>
<dbReference type="GO" id="GO:0003723">
    <property type="term" value="F:RNA binding"/>
    <property type="evidence" value="ECO:0007669"/>
    <property type="project" value="InterPro"/>
</dbReference>
<dbReference type="InterPro" id="IPR020103">
    <property type="entry name" value="PsdUridine_synth_cat_dom_sf"/>
</dbReference>
<organism evidence="3 4">
    <name type="scientific">Rubripirellula amarantea</name>
    <dbReference type="NCBI Taxonomy" id="2527999"/>
    <lineage>
        <taxon>Bacteria</taxon>
        <taxon>Pseudomonadati</taxon>
        <taxon>Planctomycetota</taxon>
        <taxon>Planctomycetia</taxon>
        <taxon>Pirellulales</taxon>
        <taxon>Pirellulaceae</taxon>
        <taxon>Rubripirellula</taxon>
    </lineage>
</organism>
<proteinExistence type="inferred from homology"/>
<dbReference type="PANTHER" id="PTHR21600:SF44">
    <property type="entry name" value="RIBOSOMAL LARGE SUBUNIT PSEUDOURIDINE SYNTHASE D"/>
    <property type="match status" value="1"/>
</dbReference>